<keyword evidence="4 6" id="KW-0862">Zinc</keyword>
<dbReference type="InterPro" id="IPR013154">
    <property type="entry name" value="ADH-like_N"/>
</dbReference>
<feature type="binding site" evidence="6">
    <location>
        <position position="144"/>
    </location>
    <ligand>
        <name>Zn(2+)</name>
        <dbReference type="ChEBI" id="CHEBI:29105"/>
        <note>catalytic</note>
    </ligand>
</feature>
<evidence type="ECO:0000256" key="1">
    <source>
        <dbReference type="ARBA" id="ARBA00001947"/>
    </source>
</evidence>
<dbReference type="Pfam" id="PF00107">
    <property type="entry name" value="ADH_zinc_N"/>
    <property type="match status" value="1"/>
</dbReference>
<comment type="cofactor">
    <cofactor evidence="1 6">
        <name>Zn(2+)</name>
        <dbReference type="ChEBI" id="CHEBI:29105"/>
    </cofactor>
</comment>
<comment type="caution">
    <text evidence="9">The sequence shown here is derived from an EMBL/GenBank/DDBJ whole genome shotgun (WGS) entry which is preliminary data.</text>
</comment>
<evidence type="ECO:0000256" key="6">
    <source>
        <dbReference type="HAMAP-Rule" id="MF_02069"/>
    </source>
</evidence>
<evidence type="ECO:0000313" key="10">
    <source>
        <dbReference type="Proteomes" id="UP000322025"/>
    </source>
</evidence>
<sequence>MLNTVYQLKRPRQFEAVFKRIDMDDSQIFVRPTYLSICNADQRYYQGTRNKEVLKQKLPMALIHEGIGKVVYDPTDTFQVGESVIMIPNIPEEQDEVVAENYLLSSRFCASGEDGFMREFVTARPDRLLKLPENINPYVAAFTELVSVAYHAVNRFDRSAHMRRKRLGVWGDGNLAYITSLLLKKRFPDCKVIVFGKHWQKMADFTFVDATYEITSIPQGVLVDHAFECVGGSGSSQAINQIIDHICPEGLISIMGVTEELVPINTRMVLEKGLTVKGSSRSGRDDYKGLLGMYKEHPDIMDYLEKIVGARIRIRSINDIIEAFETDIHKISGKTIMIWDK</sequence>
<dbReference type="InterPro" id="IPR011032">
    <property type="entry name" value="GroES-like_sf"/>
</dbReference>
<evidence type="ECO:0000259" key="8">
    <source>
        <dbReference type="Pfam" id="PF08240"/>
    </source>
</evidence>
<gene>
    <name evidence="9" type="ORF">FNY66_10565</name>
</gene>
<evidence type="ECO:0000313" key="9">
    <source>
        <dbReference type="EMBL" id="KAA8501034.1"/>
    </source>
</evidence>
<keyword evidence="6" id="KW-0521">NADP</keyword>
<dbReference type="Pfam" id="PF08240">
    <property type="entry name" value="ADH_N"/>
    <property type="match status" value="1"/>
</dbReference>
<dbReference type="InterPro" id="IPR013149">
    <property type="entry name" value="ADH-like_C"/>
</dbReference>
<comment type="catalytic activity">
    <reaction evidence="6">
        <text>D-ribitol 5-phosphate + NADP(+) = D-ribulose 5-phosphate + NADPH + H(+)</text>
        <dbReference type="Rhea" id="RHEA:19921"/>
        <dbReference type="ChEBI" id="CHEBI:15378"/>
        <dbReference type="ChEBI" id="CHEBI:57695"/>
        <dbReference type="ChEBI" id="CHEBI:57783"/>
        <dbReference type="ChEBI" id="CHEBI:58121"/>
        <dbReference type="ChEBI" id="CHEBI:58349"/>
        <dbReference type="EC" id="1.1.1.405"/>
    </reaction>
</comment>
<feature type="binding site" evidence="6">
    <location>
        <position position="64"/>
    </location>
    <ligand>
        <name>Zn(2+)</name>
        <dbReference type="ChEBI" id="CHEBI:29105"/>
        <note>catalytic</note>
    </ligand>
</feature>
<protein>
    <recommendedName>
        <fullName evidence="6">Ribulose-5-phosphate reductase</fullName>
        <shortName evidence="6">Ribulose-5-P reductase</shortName>
        <ecNumber evidence="6">1.1.1.405</ecNumber>
    </recommendedName>
    <alternativeName>
        <fullName evidence="6">Ribitol-5-phosphate dehydrogenase</fullName>
    </alternativeName>
</protein>
<dbReference type="EMBL" id="VMSO01000013">
    <property type="protein sequence ID" value="KAA8501034.1"/>
    <property type="molecule type" value="Genomic_DNA"/>
</dbReference>
<name>A0A5M9HVN6_9FIRM</name>
<keyword evidence="10" id="KW-1185">Reference proteome</keyword>
<keyword evidence="5 6" id="KW-0560">Oxidoreductase</keyword>
<feature type="binding site" evidence="6">
    <location>
        <position position="38"/>
    </location>
    <ligand>
        <name>Zn(2+)</name>
        <dbReference type="ChEBI" id="CHEBI:29105"/>
        <note>catalytic</note>
    </ligand>
</feature>
<dbReference type="Gene3D" id="3.40.50.720">
    <property type="entry name" value="NAD(P)-binding Rossmann-like Domain"/>
    <property type="match status" value="1"/>
</dbReference>
<dbReference type="AlphaFoldDB" id="A0A5M9HVN6"/>
<feature type="domain" description="Alcohol dehydrogenase-like C-terminal" evidence="7">
    <location>
        <begin position="212"/>
        <end position="293"/>
    </location>
</feature>
<evidence type="ECO:0000256" key="5">
    <source>
        <dbReference type="ARBA" id="ARBA00023002"/>
    </source>
</evidence>
<reference evidence="9" key="1">
    <citation type="submission" date="2019-07" db="EMBL/GenBank/DDBJ databases">
        <authorList>
            <person name="Wongkuna S."/>
            <person name="Scaria J."/>
        </authorList>
    </citation>
    <scope>NUCLEOTIDE SEQUENCE [LARGE SCALE GENOMIC DNA]</scope>
    <source>
        <strain evidence="9">SW178</strain>
    </source>
</reference>
<evidence type="ECO:0000256" key="2">
    <source>
        <dbReference type="ARBA" id="ARBA00008072"/>
    </source>
</evidence>
<dbReference type="OrthoDB" id="1700359at2"/>
<feature type="binding site" evidence="6">
    <location>
        <position position="65"/>
    </location>
    <ligand>
        <name>Zn(2+)</name>
        <dbReference type="ChEBI" id="CHEBI:29105"/>
        <note>catalytic</note>
    </ligand>
</feature>
<dbReference type="HAMAP" id="MF_02069">
    <property type="entry name" value="TarJ"/>
    <property type="match status" value="1"/>
</dbReference>
<evidence type="ECO:0000256" key="3">
    <source>
        <dbReference type="ARBA" id="ARBA00022723"/>
    </source>
</evidence>
<dbReference type="PANTHER" id="PTHR43350">
    <property type="entry name" value="NAD-DEPENDENT ALCOHOL DEHYDROGENASE"/>
    <property type="match status" value="1"/>
</dbReference>
<keyword evidence="3 6" id="KW-0479">Metal-binding</keyword>
<dbReference type="SUPFAM" id="SSF51735">
    <property type="entry name" value="NAD(P)-binding Rossmann-fold domains"/>
    <property type="match status" value="1"/>
</dbReference>
<dbReference type="GO" id="GO:0050256">
    <property type="term" value="F:ribitol-5-phosphate 2-dehydrogenase [NAD(P)+] activity"/>
    <property type="evidence" value="ECO:0007669"/>
    <property type="project" value="UniProtKB-UniRule"/>
</dbReference>
<dbReference type="PANTHER" id="PTHR43350:SF19">
    <property type="entry name" value="D-GULOSIDE 3-DEHYDROGENASE"/>
    <property type="match status" value="1"/>
</dbReference>
<evidence type="ECO:0000256" key="4">
    <source>
        <dbReference type="ARBA" id="ARBA00022833"/>
    </source>
</evidence>
<proteinExistence type="inferred from homology"/>
<dbReference type="Gene3D" id="3.90.180.10">
    <property type="entry name" value="Medium-chain alcohol dehydrogenases, catalytic domain"/>
    <property type="match status" value="1"/>
</dbReference>
<evidence type="ECO:0000259" key="7">
    <source>
        <dbReference type="Pfam" id="PF00107"/>
    </source>
</evidence>
<dbReference type="SUPFAM" id="SSF50129">
    <property type="entry name" value="GroES-like"/>
    <property type="match status" value="1"/>
</dbReference>
<accession>A0A5M9HVN6</accession>
<organism evidence="9 10">
    <name type="scientific">Mediterraneibacter catenae</name>
    <dbReference type="NCBI Taxonomy" id="2594882"/>
    <lineage>
        <taxon>Bacteria</taxon>
        <taxon>Bacillati</taxon>
        <taxon>Bacillota</taxon>
        <taxon>Clostridia</taxon>
        <taxon>Lachnospirales</taxon>
        <taxon>Lachnospiraceae</taxon>
        <taxon>Mediterraneibacter</taxon>
    </lineage>
</organism>
<comment type="function">
    <text evidence="6">Catalyzes the NADPH dependent reduction of D-ribulose 5-phosphate to D-ribitol 5-phosphate.</text>
</comment>
<dbReference type="RefSeq" id="WP_150311119.1">
    <property type="nucleotide sequence ID" value="NZ_VMSO01000013.1"/>
</dbReference>
<comment type="similarity">
    <text evidence="2 6">Belongs to the zinc-containing alcohol dehydrogenase family.</text>
</comment>
<dbReference type="InterPro" id="IPR034710">
    <property type="entry name" value="TarJ"/>
</dbReference>
<dbReference type="InterPro" id="IPR036291">
    <property type="entry name" value="NAD(P)-bd_dom_sf"/>
</dbReference>
<feature type="domain" description="Alcohol dehydrogenase-like N-terminal" evidence="8">
    <location>
        <begin position="25"/>
        <end position="133"/>
    </location>
</feature>
<dbReference type="EC" id="1.1.1.405" evidence="6"/>
<dbReference type="GO" id="GO:0008270">
    <property type="term" value="F:zinc ion binding"/>
    <property type="evidence" value="ECO:0007669"/>
    <property type="project" value="UniProtKB-UniRule"/>
</dbReference>
<dbReference type="Proteomes" id="UP000322025">
    <property type="component" value="Unassembled WGS sequence"/>
</dbReference>